<dbReference type="Proteomes" id="UP000214880">
    <property type="component" value="Unassembled WGS sequence"/>
</dbReference>
<reference evidence="7 8" key="1">
    <citation type="submission" date="2016-10" db="EMBL/GenBank/DDBJ databases">
        <authorList>
            <person name="de Groot N.N."/>
        </authorList>
    </citation>
    <scope>NUCLEOTIDE SEQUENCE [LARGE SCALE GENOMIC DNA]</scope>
    <source>
        <strain evidence="7 8">DSM 1736</strain>
    </source>
</reference>
<dbReference type="STRING" id="146817.SAMN04488502_10997"/>
<feature type="domain" description="Lipopolysaccharide assembly protein A" evidence="6">
    <location>
        <begin position="22"/>
        <end position="84"/>
    </location>
</feature>
<dbReference type="OrthoDB" id="1685244at2"/>
<evidence type="ECO:0000256" key="5">
    <source>
        <dbReference type="SAM" id="Phobius"/>
    </source>
</evidence>
<evidence type="ECO:0000259" key="6">
    <source>
        <dbReference type="Pfam" id="PF06305"/>
    </source>
</evidence>
<protein>
    <submittedName>
        <fullName evidence="7">Uncharacterized integral membrane protein</fullName>
    </submittedName>
</protein>
<dbReference type="EMBL" id="FNHB01000009">
    <property type="protein sequence ID" value="SDM95894.1"/>
    <property type="molecule type" value="Genomic_DNA"/>
</dbReference>
<accession>A0A1G9XGN0</accession>
<keyword evidence="4 5" id="KW-0472">Membrane</keyword>
<keyword evidence="3 5" id="KW-1133">Transmembrane helix</keyword>
<proteinExistence type="predicted"/>
<organism evidence="7 8">
    <name type="scientific">Dendrosporobacter quercicolus</name>
    <dbReference type="NCBI Taxonomy" id="146817"/>
    <lineage>
        <taxon>Bacteria</taxon>
        <taxon>Bacillati</taxon>
        <taxon>Bacillota</taxon>
        <taxon>Negativicutes</taxon>
        <taxon>Selenomonadales</taxon>
        <taxon>Sporomusaceae</taxon>
        <taxon>Dendrosporobacter</taxon>
    </lineage>
</organism>
<keyword evidence="2 5" id="KW-0812">Transmembrane</keyword>
<dbReference type="AlphaFoldDB" id="A0A1G9XGN0"/>
<evidence type="ECO:0000256" key="4">
    <source>
        <dbReference type="ARBA" id="ARBA00023136"/>
    </source>
</evidence>
<evidence type="ECO:0000256" key="3">
    <source>
        <dbReference type="ARBA" id="ARBA00022989"/>
    </source>
</evidence>
<evidence type="ECO:0000256" key="1">
    <source>
        <dbReference type="ARBA" id="ARBA00022475"/>
    </source>
</evidence>
<keyword evidence="1" id="KW-1003">Cell membrane</keyword>
<evidence type="ECO:0000313" key="8">
    <source>
        <dbReference type="Proteomes" id="UP000214880"/>
    </source>
</evidence>
<dbReference type="InterPro" id="IPR010445">
    <property type="entry name" value="LapA_dom"/>
</dbReference>
<name>A0A1G9XGN0_9FIRM</name>
<evidence type="ECO:0000313" key="7">
    <source>
        <dbReference type="EMBL" id="SDM95894.1"/>
    </source>
</evidence>
<feature type="transmembrane region" description="Helical" evidence="5">
    <location>
        <begin position="36"/>
        <end position="62"/>
    </location>
</feature>
<gene>
    <name evidence="7" type="ORF">SAMN04488502_10997</name>
</gene>
<evidence type="ECO:0000256" key="2">
    <source>
        <dbReference type="ARBA" id="ARBA00022692"/>
    </source>
</evidence>
<sequence>MAYFTLVLAVVFAFIIALFAVQNSMMVNVTMLKWNIEASLVLVILGAASLGFLLALSLQLYVQVRLRFRLYKAQSRIKQLEQELGQFIQPDETDHQANAVIEPEIQPEIPVKTPGQ</sequence>
<dbReference type="Pfam" id="PF06305">
    <property type="entry name" value="LapA_dom"/>
    <property type="match status" value="1"/>
</dbReference>
<dbReference type="PANTHER" id="PTHR41335">
    <property type="entry name" value="MEMBRANE PROTEIN-RELATED"/>
    <property type="match status" value="1"/>
</dbReference>
<dbReference type="GO" id="GO:0005886">
    <property type="term" value="C:plasma membrane"/>
    <property type="evidence" value="ECO:0007669"/>
    <property type="project" value="InterPro"/>
</dbReference>
<dbReference type="PANTHER" id="PTHR41335:SF1">
    <property type="entry name" value="MEMBRANE PROTEIN"/>
    <property type="match status" value="1"/>
</dbReference>
<dbReference type="RefSeq" id="WP_092074454.1">
    <property type="nucleotide sequence ID" value="NZ_FNHB01000009.1"/>
</dbReference>
<keyword evidence="8" id="KW-1185">Reference proteome</keyword>